<dbReference type="PROSITE" id="PS51147">
    <property type="entry name" value="PFTA"/>
    <property type="match status" value="1"/>
</dbReference>
<dbReference type="PANTHER" id="PTHR11129">
    <property type="entry name" value="PROTEIN FARNESYLTRANSFERASE ALPHA SUBUNIT/RAB GERANYLGERANYL TRANSFERASE ALPHA SUBUNIT"/>
    <property type="match status" value="1"/>
</dbReference>
<dbReference type="Pfam" id="PF01239">
    <property type="entry name" value="PPTA"/>
    <property type="match status" value="2"/>
</dbReference>
<dbReference type="Gene3D" id="1.25.40.120">
    <property type="entry name" value="Protein prenylyltransferase"/>
    <property type="match status" value="1"/>
</dbReference>
<reference evidence="5 6" key="1">
    <citation type="submission" date="2021-07" db="EMBL/GenBank/DDBJ databases">
        <title>The Aristolochia fimbriata genome: insights into angiosperm evolution, floral development and chemical biosynthesis.</title>
        <authorList>
            <person name="Jiao Y."/>
        </authorList>
    </citation>
    <scope>NUCLEOTIDE SEQUENCE [LARGE SCALE GENOMIC DNA]</scope>
    <source>
        <strain evidence="5">IBCAS-2021</strain>
        <tissue evidence="5">Leaf</tissue>
    </source>
</reference>
<keyword evidence="6" id="KW-1185">Reference proteome</keyword>
<dbReference type="GO" id="GO:0005953">
    <property type="term" value="C:CAAX-protein geranylgeranyltransferase complex"/>
    <property type="evidence" value="ECO:0007669"/>
    <property type="project" value="TreeGrafter"/>
</dbReference>
<keyword evidence="2" id="KW-0637">Prenyltransferase</keyword>
<proteinExistence type="inferred from homology"/>
<evidence type="ECO:0000313" key="5">
    <source>
        <dbReference type="EMBL" id="KAG9445692.1"/>
    </source>
</evidence>
<keyword evidence="4" id="KW-0677">Repeat</keyword>
<comment type="caution">
    <text evidence="5">The sequence shown here is derived from an EMBL/GenBank/DDBJ whole genome shotgun (WGS) entry which is preliminary data.</text>
</comment>
<evidence type="ECO:0008006" key="7">
    <source>
        <dbReference type="Google" id="ProtNLM"/>
    </source>
</evidence>
<evidence type="ECO:0000256" key="4">
    <source>
        <dbReference type="ARBA" id="ARBA00022737"/>
    </source>
</evidence>
<evidence type="ECO:0000256" key="1">
    <source>
        <dbReference type="ARBA" id="ARBA00006734"/>
    </source>
</evidence>
<evidence type="ECO:0000313" key="6">
    <source>
        <dbReference type="Proteomes" id="UP000825729"/>
    </source>
</evidence>
<dbReference type="SUPFAM" id="SSF48439">
    <property type="entry name" value="Protein prenylyltransferase"/>
    <property type="match status" value="1"/>
</dbReference>
<dbReference type="Proteomes" id="UP000825729">
    <property type="component" value="Unassembled WGS sequence"/>
</dbReference>
<dbReference type="GO" id="GO:0005965">
    <property type="term" value="C:protein farnesyltransferase complex"/>
    <property type="evidence" value="ECO:0007669"/>
    <property type="project" value="TreeGrafter"/>
</dbReference>
<protein>
    <recommendedName>
        <fullName evidence="7">Protein prenyltransferase alpha subunit repeat-containing protein 1</fullName>
    </recommendedName>
</protein>
<dbReference type="EMBL" id="JAINDJ010000005">
    <property type="protein sequence ID" value="KAG9445692.1"/>
    <property type="molecule type" value="Genomic_DNA"/>
</dbReference>
<dbReference type="GO" id="GO:0004660">
    <property type="term" value="F:protein farnesyltransferase activity"/>
    <property type="evidence" value="ECO:0007669"/>
    <property type="project" value="TreeGrafter"/>
</dbReference>
<comment type="similarity">
    <text evidence="1">Belongs to the protein prenyltransferase subunit alpha family.</text>
</comment>
<organism evidence="5 6">
    <name type="scientific">Aristolochia fimbriata</name>
    <name type="common">White veined hardy Dutchman's pipe vine</name>
    <dbReference type="NCBI Taxonomy" id="158543"/>
    <lineage>
        <taxon>Eukaryota</taxon>
        <taxon>Viridiplantae</taxon>
        <taxon>Streptophyta</taxon>
        <taxon>Embryophyta</taxon>
        <taxon>Tracheophyta</taxon>
        <taxon>Spermatophyta</taxon>
        <taxon>Magnoliopsida</taxon>
        <taxon>Magnoliidae</taxon>
        <taxon>Piperales</taxon>
        <taxon>Aristolochiaceae</taxon>
        <taxon>Aristolochia</taxon>
    </lineage>
</organism>
<gene>
    <name evidence="5" type="ORF">H6P81_011820</name>
</gene>
<evidence type="ECO:0000256" key="2">
    <source>
        <dbReference type="ARBA" id="ARBA00022602"/>
    </source>
</evidence>
<dbReference type="AlphaFoldDB" id="A0AAV7EDU1"/>
<name>A0AAV7EDU1_ARIFI</name>
<keyword evidence="3" id="KW-0808">Transferase</keyword>
<sequence length="460" mass="52873">MSGTMAEQSIPQGHELLVQLENIFESDPLIDEVGFVPPAQIVELNEKADGLDHVTTHFWSKDHKLAISMEVLKPLLQAAKDAFTVACREYKEFANLPVDEICLDSPASESFTENEVMKHSKALLLLSCDFRSAWNSRKLVASRRKSLSLYMEELLLSKLILSYAPKSEEAWSYRRWVIKMIDGTFPNMQDILKNESKLVEGIAEKLKMNYRAWYHRCWLVSYMTAQQVFDEFNQSRKWAELHVADNCCFHYRRRLMLRMLEDYLLQQTEACFLYSSDLSVMWNEELYWNELLIKRFIGREALWVHRRFLAQCWIKHFVSLSSDTPLDGFLDHELELIRTCMHVGGDDFGDNEVHADLASAYILWISPQVTTDRGAAFLAKLKKSGDVNILAKSCPGKKLLLEDLVGNQSLMPRPIFPSVKTPLLALIPSSPSLWVSIFPSLRTAAILLLPRRTSATAYLR</sequence>
<dbReference type="InterPro" id="IPR002088">
    <property type="entry name" value="Prenyl_trans_a"/>
</dbReference>
<dbReference type="GO" id="GO:0004662">
    <property type="term" value="F:CAAX-protein geranylgeranyltransferase activity"/>
    <property type="evidence" value="ECO:0007669"/>
    <property type="project" value="TreeGrafter"/>
</dbReference>
<accession>A0AAV7EDU1</accession>
<dbReference type="PANTHER" id="PTHR11129:SF10">
    <property type="entry name" value="PROTEIN PRENYLYLTRANSFERASE SUPERFAMILY PROTEIN"/>
    <property type="match status" value="1"/>
</dbReference>
<evidence type="ECO:0000256" key="3">
    <source>
        <dbReference type="ARBA" id="ARBA00022679"/>
    </source>
</evidence>